<dbReference type="InterPro" id="IPR043502">
    <property type="entry name" value="DNA/RNA_pol_sf"/>
</dbReference>
<proteinExistence type="predicted"/>
<evidence type="ECO:0000259" key="1">
    <source>
        <dbReference type="Pfam" id="PF00078"/>
    </source>
</evidence>
<dbReference type="Gene3D" id="3.60.10.10">
    <property type="entry name" value="Endonuclease/exonuclease/phosphatase"/>
    <property type="match status" value="1"/>
</dbReference>
<name>A0A6P5S989_PRUAV</name>
<keyword evidence="2" id="KW-1185">Reference proteome</keyword>
<organism evidence="2 3">
    <name type="scientific">Prunus avium</name>
    <name type="common">Cherry</name>
    <name type="synonym">Cerasus avium</name>
    <dbReference type="NCBI Taxonomy" id="42229"/>
    <lineage>
        <taxon>Eukaryota</taxon>
        <taxon>Viridiplantae</taxon>
        <taxon>Streptophyta</taxon>
        <taxon>Embryophyta</taxon>
        <taxon>Tracheophyta</taxon>
        <taxon>Spermatophyta</taxon>
        <taxon>Magnoliopsida</taxon>
        <taxon>eudicotyledons</taxon>
        <taxon>Gunneridae</taxon>
        <taxon>Pentapetalae</taxon>
        <taxon>rosids</taxon>
        <taxon>fabids</taxon>
        <taxon>Rosales</taxon>
        <taxon>Rosaceae</taxon>
        <taxon>Amygdaloideae</taxon>
        <taxon>Amygdaleae</taxon>
        <taxon>Prunus</taxon>
    </lineage>
</organism>
<dbReference type="RefSeq" id="XP_021812414.1">
    <property type="nucleotide sequence ID" value="XM_021956722.1"/>
</dbReference>
<dbReference type="PANTHER" id="PTHR46890">
    <property type="entry name" value="NON-LTR RETROLELEMENT REVERSE TRANSCRIPTASE-LIKE PROTEIN-RELATED"/>
    <property type="match status" value="1"/>
</dbReference>
<dbReference type="Pfam" id="PF00078">
    <property type="entry name" value="RVT_1"/>
    <property type="match status" value="1"/>
</dbReference>
<dbReference type="KEGG" id="pavi:110755503"/>
<dbReference type="Proteomes" id="UP000515124">
    <property type="component" value="Unplaced"/>
</dbReference>
<dbReference type="CDD" id="cd01650">
    <property type="entry name" value="RT_nLTR_like"/>
    <property type="match status" value="1"/>
</dbReference>
<dbReference type="PANTHER" id="PTHR46890:SF48">
    <property type="entry name" value="RNA-DIRECTED DNA POLYMERASE"/>
    <property type="match status" value="1"/>
</dbReference>
<feature type="domain" description="Reverse transcriptase" evidence="1">
    <location>
        <begin position="475"/>
        <end position="600"/>
    </location>
</feature>
<protein>
    <submittedName>
        <fullName evidence="3">Uncharacterized protein LOC110755503</fullName>
    </submittedName>
</protein>
<evidence type="ECO:0000313" key="3">
    <source>
        <dbReference type="RefSeq" id="XP_021812414.1"/>
    </source>
</evidence>
<reference evidence="3" key="1">
    <citation type="submission" date="2025-08" db="UniProtKB">
        <authorList>
            <consortium name="RefSeq"/>
        </authorList>
    </citation>
    <scope>IDENTIFICATION</scope>
</reference>
<evidence type="ECO:0000313" key="2">
    <source>
        <dbReference type="Proteomes" id="UP000515124"/>
    </source>
</evidence>
<dbReference type="GeneID" id="110755503"/>
<accession>A0A6P5S989</accession>
<dbReference type="SUPFAM" id="SSF56672">
    <property type="entry name" value="DNA/RNA polymerases"/>
    <property type="match status" value="1"/>
</dbReference>
<dbReference type="InterPro" id="IPR052343">
    <property type="entry name" value="Retrotransposon-Effector_Assoc"/>
</dbReference>
<dbReference type="AlphaFoldDB" id="A0A6P5S989"/>
<gene>
    <name evidence="3" type="primary">LOC110755503</name>
</gene>
<dbReference type="InterPro" id="IPR000477">
    <property type="entry name" value="RT_dom"/>
</dbReference>
<sequence length="612" mass="70489">MDMSKGQQIFSQEKTTSHAFNNVEVSWNVRGAACTSFQNNVAELIRGNRLDLLFICEPRISGKKALDMIKSLGFSSYEIVDPVGFSGGLWLLWNDTKSMLNRVELSGRNYGIISSLWLVVINYHGCLLGTLMRCCILKDFKRWFTENEMIDLGYSGPRFTWTNNRVFKRLDRAVCNLKWRQMFAEAHVVHLPRTKSDHCPIKICLQSRLSSTPNDRPFRFEAMWMQHESFKDFIGQRWGQISGSAMDKSYGLIESLKLWNRSVFGHLKQRKARILARLAGIQIALCQGPNRFLSQLECFLVQDFNSLLDQEALFWKQKSRLKWLQEGDRNTNFFHMTTLIRRRRNKVERLKDDNGVWVETADSLKALAINFFTKLFSQGQVDSNSVIIPNLFPCMDPVIVSNLLRPIEMSEIKTSLFNIGHLKAPGIDGFPSSFYQNQWSLCAKDIGDLVCKVFQEGILLERLNETLITLVPKLDSPQTMAQFRPISLCCTLYKVISKIIVARLRPFMGRWISPHQVSFVTGRQIIDNIVIVQELMHKFQASKGRKGFFAWKIDLSKAYDRLNWQFVEQVLYELALPPQFIKLSMACVSTVKYKVCINGELTEAFYPGSGIR</sequence>
<dbReference type="InterPro" id="IPR036691">
    <property type="entry name" value="Endo/exonu/phosph_ase_sf"/>
</dbReference>
<dbReference type="SUPFAM" id="SSF56219">
    <property type="entry name" value="DNase I-like"/>
    <property type="match status" value="1"/>
</dbReference>